<feature type="transmembrane region" description="Helical" evidence="1">
    <location>
        <begin position="128"/>
        <end position="149"/>
    </location>
</feature>
<keyword evidence="1" id="KW-1133">Transmembrane helix</keyword>
<evidence type="ECO:0000313" key="2">
    <source>
        <dbReference type="EMBL" id="SCX33595.1"/>
    </source>
</evidence>
<feature type="transmembrane region" description="Helical" evidence="1">
    <location>
        <begin position="155"/>
        <end position="176"/>
    </location>
</feature>
<organism evidence="2 3">
    <name type="scientific">Mycolicibacterium fluoranthenivorans</name>
    <dbReference type="NCBI Taxonomy" id="258505"/>
    <lineage>
        <taxon>Bacteria</taxon>
        <taxon>Bacillati</taxon>
        <taxon>Actinomycetota</taxon>
        <taxon>Actinomycetes</taxon>
        <taxon>Mycobacteriales</taxon>
        <taxon>Mycobacteriaceae</taxon>
        <taxon>Mycolicibacterium</taxon>
    </lineage>
</organism>
<proteinExistence type="predicted"/>
<gene>
    <name evidence="2" type="ORF">SAMN02799620_06000</name>
</gene>
<dbReference type="Proteomes" id="UP000199707">
    <property type="component" value="Unassembled WGS sequence"/>
</dbReference>
<evidence type="ECO:0000256" key="1">
    <source>
        <dbReference type="SAM" id="Phobius"/>
    </source>
</evidence>
<reference evidence="3" key="1">
    <citation type="submission" date="2016-10" db="EMBL/GenBank/DDBJ databases">
        <authorList>
            <person name="Varghese N."/>
            <person name="Submissions S."/>
        </authorList>
    </citation>
    <scope>NUCLEOTIDE SEQUENCE [LARGE SCALE GENOMIC DNA]</scope>
    <source>
        <strain evidence="3">UNC267MFSha1.1M11</strain>
    </source>
</reference>
<dbReference type="EMBL" id="FMUB01000018">
    <property type="protein sequence ID" value="SCX33595.1"/>
    <property type="molecule type" value="Genomic_DNA"/>
</dbReference>
<name>A0A1G4X0U3_9MYCO</name>
<feature type="transmembrane region" description="Helical" evidence="1">
    <location>
        <begin position="90"/>
        <end position="116"/>
    </location>
</feature>
<accession>A0A1G4X0U3</accession>
<protein>
    <submittedName>
        <fullName evidence="2">Uncharacterized protein</fullName>
    </submittedName>
</protein>
<feature type="transmembrane region" description="Helical" evidence="1">
    <location>
        <begin position="51"/>
        <end position="70"/>
    </location>
</feature>
<keyword evidence="1" id="KW-0472">Membrane</keyword>
<dbReference type="AlphaFoldDB" id="A0A1G4X0U3"/>
<sequence>MLSSRDRWWCRKAEVGAILGQMSKFKLQFQLVNQDVREGSAALKFPGIGDAIQLIAASAAIVYVALFIGYRKYYNTIGIRPEDVGVDSSFIFFRSIGFILIISAIVVIATLLFLVSRPVEGDRDNKKYPLMIAAICLLYCVVVTLILFFVNRQGWQVGLAASLICSCFVILGSVVHRILKKRIAALVTLLVVAVVVVLLPSLLVYKMAEVAAKGVLENHRVNPQLLFGVPLLDVSADHVQGTWRCDEAQRPEEFGSDFPPYRIVGLLVGESDDDYYIFPSDRTRVPEWAKAVVLKIPRDCLLVKQFVYGN</sequence>
<feature type="transmembrane region" description="Helical" evidence="1">
    <location>
        <begin position="183"/>
        <end position="205"/>
    </location>
</feature>
<keyword evidence="1" id="KW-0812">Transmembrane</keyword>
<evidence type="ECO:0000313" key="3">
    <source>
        <dbReference type="Proteomes" id="UP000199707"/>
    </source>
</evidence>